<comment type="caution">
    <text evidence="2">The sequence shown here is derived from an EMBL/GenBank/DDBJ whole genome shotgun (WGS) entry which is preliminary data.</text>
</comment>
<dbReference type="Gene3D" id="3.40.30.10">
    <property type="entry name" value="Glutaredoxin"/>
    <property type="match status" value="1"/>
</dbReference>
<dbReference type="GeneID" id="94833743"/>
<proteinExistence type="predicted"/>
<reference evidence="2" key="1">
    <citation type="submission" date="2016-10" db="EMBL/GenBank/DDBJ databases">
        <authorList>
            <person name="Benchimol M."/>
            <person name="Almeida L.G."/>
            <person name="Vasconcelos A.T."/>
            <person name="Perreira-Neves A."/>
            <person name="Rosa I.A."/>
            <person name="Tasca T."/>
            <person name="Bogo M.R."/>
            <person name="de Souza W."/>
        </authorList>
    </citation>
    <scope>NUCLEOTIDE SEQUENCE [LARGE SCALE GENOMIC DNA]</scope>
    <source>
        <strain evidence="2">K</strain>
    </source>
</reference>
<dbReference type="AlphaFoldDB" id="A0A1J4KUJ4"/>
<keyword evidence="1" id="KW-1133">Transmembrane helix</keyword>
<sequence>MIFIFFYAVKSIFQDFDPYFIDQQINNSRNVPIFIGFYLPDDPKKNFSLEIAKYVSDSINGNLMAYTVDCELNYAFCDNINVHQFPSFLVIHSPDLRFNVFYQGDYSFESIVEYVTSTIYVPVKVLSTISEIDTILEEETNSTIAVFYCNENDDDIAHHLTQDYASLGKKLYIIDSDTTKLDVYLSPFCVVSYSDSPNENKYRDFLFEHRYPLLHHVSYDEFTYYRFPLPFLLFVTEKDIKSEQLSLLSLLSQSLCNRYLIGFLNPTNDRRFNVTFQPKLDDPSYVAIVNREKNRIYKLLQPPTLENIRKFMNNITIFEMNESNDRSDGFPILVAFLALIIIILLMLLYYENYDKLLDYISSI</sequence>
<keyword evidence="1" id="KW-0812">Transmembrane</keyword>
<feature type="transmembrane region" description="Helical" evidence="1">
    <location>
        <begin position="330"/>
        <end position="350"/>
    </location>
</feature>
<evidence type="ECO:0000313" key="2">
    <source>
        <dbReference type="EMBL" id="OHT13334.1"/>
    </source>
</evidence>
<name>A0A1J4KUJ4_9EUKA</name>
<evidence type="ECO:0000313" key="3">
    <source>
        <dbReference type="Proteomes" id="UP000179807"/>
    </source>
</evidence>
<dbReference type="InterPro" id="IPR036249">
    <property type="entry name" value="Thioredoxin-like_sf"/>
</dbReference>
<evidence type="ECO:0008006" key="4">
    <source>
        <dbReference type="Google" id="ProtNLM"/>
    </source>
</evidence>
<gene>
    <name evidence="2" type="ORF">TRFO_16537</name>
</gene>
<accession>A0A1J4KUJ4</accession>
<dbReference type="RefSeq" id="XP_068366470.1">
    <property type="nucleotide sequence ID" value="XM_068499039.1"/>
</dbReference>
<keyword evidence="1" id="KW-0472">Membrane</keyword>
<protein>
    <recommendedName>
        <fullName evidence="4">Thioredoxin domain-containing protein</fullName>
    </recommendedName>
</protein>
<keyword evidence="3" id="KW-1185">Reference proteome</keyword>
<evidence type="ECO:0000256" key="1">
    <source>
        <dbReference type="SAM" id="Phobius"/>
    </source>
</evidence>
<dbReference type="Proteomes" id="UP000179807">
    <property type="component" value="Unassembled WGS sequence"/>
</dbReference>
<dbReference type="SUPFAM" id="SSF52833">
    <property type="entry name" value="Thioredoxin-like"/>
    <property type="match status" value="1"/>
</dbReference>
<dbReference type="EMBL" id="MLAK01000543">
    <property type="protein sequence ID" value="OHT13334.1"/>
    <property type="molecule type" value="Genomic_DNA"/>
</dbReference>
<organism evidence="2 3">
    <name type="scientific">Tritrichomonas foetus</name>
    <dbReference type="NCBI Taxonomy" id="1144522"/>
    <lineage>
        <taxon>Eukaryota</taxon>
        <taxon>Metamonada</taxon>
        <taxon>Parabasalia</taxon>
        <taxon>Tritrichomonadida</taxon>
        <taxon>Tritrichomonadidae</taxon>
        <taxon>Tritrichomonas</taxon>
    </lineage>
</organism>
<dbReference type="VEuPathDB" id="TrichDB:TRFO_16537"/>